<dbReference type="InterPro" id="IPR035684">
    <property type="entry name" value="ArgRS_core"/>
</dbReference>
<comment type="catalytic activity">
    <reaction evidence="9 10">
        <text>tRNA(Arg) + L-arginine + ATP = L-arginyl-tRNA(Arg) + AMP + diphosphate</text>
        <dbReference type="Rhea" id="RHEA:20301"/>
        <dbReference type="Rhea" id="RHEA-COMP:9658"/>
        <dbReference type="Rhea" id="RHEA-COMP:9673"/>
        <dbReference type="ChEBI" id="CHEBI:30616"/>
        <dbReference type="ChEBI" id="CHEBI:32682"/>
        <dbReference type="ChEBI" id="CHEBI:33019"/>
        <dbReference type="ChEBI" id="CHEBI:78442"/>
        <dbReference type="ChEBI" id="CHEBI:78513"/>
        <dbReference type="ChEBI" id="CHEBI:456215"/>
        <dbReference type="EC" id="6.1.1.19"/>
    </reaction>
</comment>
<proteinExistence type="inferred from homology"/>
<dbReference type="AlphaFoldDB" id="A0A2M6YBS8"/>
<dbReference type="CDD" id="cd00671">
    <property type="entry name" value="ArgRS_core"/>
    <property type="match status" value="1"/>
</dbReference>
<dbReference type="InterPro" id="IPR001412">
    <property type="entry name" value="aa-tRNA-synth_I_CS"/>
</dbReference>
<organism evidence="14 15">
    <name type="scientific">Candidatus Berkelbacteria bacterium CG08_land_8_20_14_0_20_39_8</name>
    <dbReference type="NCBI Taxonomy" id="1974511"/>
    <lineage>
        <taxon>Bacteria</taxon>
        <taxon>Candidatus Berkelbacteria</taxon>
    </lineage>
</organism>
<dbReference type="NCBIfam" id="TIGR00456">
    <property type="entry name" value="argS"/>
    <property type="match status" value="1"/>
</dbReference>
<dbReference type="Proteomes" id="UP000229896">
    <property type="component" value="Unassembled WGS sequence"/>
</dbReference>
<evidence type="ECO:0000256" key="9">
    <source>
        <dbReference type="ARBA" id="ARBA00049339"/>
    </source>
</evidence>
<sequence length="559" mass="62501">MLAIVKEKIENAIKAAGYKLPKNFEVTLPPNNDFGDFSTSVALSIASKDKQNPKEIAEKIAASLASGEIKKVEIAAPGFINISFADSYFHQYLVDVLRLGNEFGKSNIGKKQKVLVEFVSANPTGPLHIGNARGGPIGEVLSNVLSWLGYKVEKEFYINDTGNQIRKFAETLAYYYIAKSDPKFHFPENGYPGEFLEKVSEEIQSESGSEVANLRDDKLIDFFAKVGLEKTIRRIKEDLETLGITFDRFVYESDLINTGKSMEVVEALKKGGHTTSREGALWFTSNDLDPNDRETVLLRSDTENTPTYFTNDIAYHKDKIERGHEKLIDVWGANHHGHIARLKSALSTLGFDKNLFKVILYQNVRLKKDGQISQMGKRLGNYVNISDLINGLKVPADVFKYMIISQSSSSTIDFDLDLALEQSEKNPVYYLQYAYARICSILHNAEGESLAEVEKIAKGQGSLRAQELENLTDKKEIDLIKALGGFSETLEKVAGEFQIQALPHFATKVAEAYHHFYSGCKVLSDDKKLTRSRLILVLAVRNTLKISLTLMGIEALEKM</sequence>
<evidence type="ECO:0000256" key="2">
    <source>
        <dbReference type="ARBA" id="ARBA00005594"/>
    </source>
</evidence>
<keyword evidence="3 10" id="KW-0963">Cytoplasm</keyword>
<dbReference type="Pfam" id="PF03485">
    <property type="entry name" value="Arg_tRNA_synt_N"/>
    <property type="match status" value="1"/>
</dbReference>
<feature type="domain" description="DALR anticodon binding" evidence="12">
    <location>
        <begin position="431"/>
        <end position="559"/>
    </location>
</feature>
<evidence type="ECO:0000256" key="11">
    <source>
        <dbReference type="RuleBase" id="RU363038"/>
    </source>
</evidence>
<dbReference type="SUPFAM" id="SSF47323">
    <property type="entry name" value="Anticodon-binding domain of a subclass of class I aminoacyl-tRNA synthetases"/>
    <property type="match status" value="1"/>
</dbReference>
<dbReference type="SUPFAM" id="SSF52374">
    <property type="entry name" value="Nucleotidylyl transferase"/>
    <property type="match status" value="1"/>
</dbReference>
<feature type="domain" description="Arginyl tRNA synthetase N-terminal" evidence="13">
    <location>
        <begin position="3"/>
        <end position="84"/>
    </location>
</feature>
<keyword evidence="5 10" id="KW-0547">Nucleotide-binding</keyword>
<evidence type="ECO:0000313" key="15">
    <source>
        <dbReference type="Proteomes" id="UP000229896"/>
    </source>
</evidence>
<protein>
    <recommendedName>
        <fullName evidence="10">Arginine--tRNA ligase</fullName>
        <ecNumber evidence="10">6.1.1.19</ecNumber>
    </recommendedName>
    <alternativeName>
        <fullName evidence="10">Arginyl-tRNA synthetase</fullName>
        <shortName evidence="10">ArgRS</shortName>
    </alternativeName>
</protein>
<feature type="short sequence motif" description="'HIGH' region" evidence="10">
    <location>
        <begin position="121"/>
        <end position="131"/>
    </location>
</feature>
<dbReference type="PROSITE" id="PS00178">
    <property type="entry name" value="AA_TRNA_LIGASE_I"/>
    <property type="match status" value="1"/>
</dbReference>
<comment type="caution">
    <text evidence="14">The sequence shown here is derived from an EMBL/GenBank/DDBJ whole genome shotgun (WGS) entry which is preliminary data.</text>
</comment>
<dbReference type="InterPro" id="IPR008909">
    <property type="entry name" value="DALR_anticod-bd"/>
</dbReference>
<keyword evidence="7 10" id="KW-0648">Protein biosynthesis</keyword>
<dbReference type="InterPro" id="IPR001278">
    <property type="entry name" value="Arg-tRNA-ligase"/>
</dbReference>
<dbReference type="SUPFAM" id="SSF55190">
    <property type="entry name" value="Arginyl-tRNA synthetase (ArgRS), N-terminal 'additional' domain"/>
    <property type="match status" value="1"/>
</dbReference>
<evidence type="ECO:0000256" key="1">
    <source>
        <dbReference type="ARBA" id="ARBA00004496"/>
    </source>
</evidence>
<dbReference type="Pfam" id="PF00750">
    <property type="entry name" value="tRNA-synt_1d"/>
    <property type="match status" value="1"/>
</dbReference>
<evidence type="ECO:0000313" key="14">
    <source>
        <dbReference type="EMBL" id="PIU24129.1"/>
    </source>
</evidence>
<dbReference type="Gene3D" id="1.10.730.10">
    <property type="entry name" value="Isoleucyl-tRNA Synthetase, Domain 1"/>
    <property type="match status" value="1"/>
</dbReference>
<dbReference type="Pfam" id="PF05746">
    <property type="entry name" value="DALR_1"/>
    <property type="match status" value="1"/>
</dbReference>
<dbReference type="FunFam" id="1.10.730.10:FF:000008">
    <property type="entry name" value="Arginine--tRNA ligase"/>
    <property type="match status" value="1"/>
</dbReference>
<evidence type="ECO:0000256" key="3">
    <source>
        <dbReference type="ARBA" id="ARBA00022490"/>
    </source>
</evidence>
<dbReference type="InterPro" id="IPR036695">
    <property type="entry name" value="Arg-tRNA-synth_N_sf"/>
</dbReference>
<dbReference type="GO" id="GO:0006420">
    <property type="term" value="P:arginyl-tRNA aminoacylation"/>
    <property type="evidence" value="ECO:0007669"/>
    <property type="project" value="UniProtKB-UniRule"/>
</dbReference>
<dbReference type="InterPro" id="IPR014729">
    <property type="entry name" value="Rossmann-like_a/b/a_fold"/>
</dbReference>
<keyword evidence="6 10" id="KW-0067">ATP-binding</keyword>
<dbReference type="GO" id="GO:0005524">
    <property type="term" value="F:ATP binding"/>
    <property type="evidence" value="ECO:0007669"/>
    <property type="project" value="UniProtKB-UniRule"/>
</dbReference>
<comment type="subcellular location">
    <subcellularLocation>
        <location evidence="1 10">Cytoplasm</location>
    </subcellularLocation>
</comment>
<dbReference type="Gene3D" id="3.40.50.620">
    <property type="entry name" value="HUPs"/>
    <property type="match status" value="1"/>
</dbReference>
<dbReference type="PRINTS" id="PR01038">
    <property type="entry name" value="TRNASYNTHARG"/>
</dbReference>
<dbReference type="GO" id="GO:0004814">
    <property type="term" value="F:arginine-tRNA ligase activity"/>
    <property type="evidence" value="ECO:0007669"/>
    <property type="project" value="UniProtKB-UniRule"/>
</dbReference>
<name>A0A2M6YBS8_9BACT</name>
<reference evidence="15" key="1">
    <citation type="submission" date="2017-09" db="EMBL/GenBank/DDBJ databases">
        <title>Depth-based differentiation of microbial function through sediment-hosted aquifers and enrichment of novel symbionts in the deep terrestrial subsurface.</title>
        <authorList>
            <person name="Probst A.J."/>
            <person name="Ladd B."/>
            <person name="Jarett J.K."/>
            <person name="Geller-Mcgrath D.E."/>
            <person name="Sieber C.M.K."/>
            <person name="Emerson J.B."/>
            <person name="Anantharaman K."/>
            <person name="Thomas B.C."/>
            <person name="Malmstrom R."/>
            <person name="Stieglmeier M."/>
            <person name="Klingl A."/>
            <person name="Woyke T."/>
            <person name="Ryan C.M."/>
            <person name="Banfield J.F."/>
        </authorList>
    </citation>
    <scope>NUCLEOTIDE SEQUENCE [LARGE SCALE GENOMIC DNA]</scope>
</reference>
<gene>
    <name evidence="10" type="primary">argS</name>
    <name evidence="14" type="ORF">COT12_02730</name>
</gene>
<keyword evidence="8 10" id="KW-0030">Aminoacyl-tRNA synthetase</keyword>
<comment type="subunit">
    <text evidence="10">Monomer.</text>
</comment>
<dbReference type="InterPro" id="IPR005148">
    <property type="entry name" value="Arg-tRNA-synth_N"/>
</dbReference>
<dbReference type="SMART" id="SM01016">
    <property type="entry name" value="Arg_tRNA_synt_N"/>
    <property type="match status" value="1"/>
</dbReference>
<evidence type="ECO:0000259" key="13">
    <source>
        <dbReference type="SMART" id="SM01016"/>
    </source>
</evidence>
<accession>A0A2M6YBS8</accession>
<evidence type="ECO:0000256" key="4">
    <source>
        <dbReference type="ARBA" id="ARBA00022598"/>
    </source>
</evidence>
<dbReference type="EC" id="6.1.1.19" evidence="10"/>
<comment type="similarity">
    <text evidence="2 10 11">Belongs to the class-I aminoacyl-tRNA synthetase family.</text>
</comment>
<keyword evidence="4 10" id="KW-0436">Ligase</keyword>
<dbReference type="PANTHER" id="PTHR11956">
    <property type="entry name" value="ARGINYL-TRNA SYNTHETASE"/>
    <property type="match status" value="1"/>
</dbReference>
<dbReference type="Gene3D" id="3.30.1360.70">
    <property type="entry name" value="Arginyl tRNA synthetase N-terminal domain"/>
    <property type="match status" value="1"/>
</dbReference>
<evidence type="ECO:0000256" key="5">
    <source>
        <dbReference type="ARBA" id="ARBA00022741"/>
    </source>
</evidence>
<dbReference type="GO" id="GO:0005737">
    <property type="term" value="C:cytoplasm"/>
    <property type="evidence" value="ECO:0007669"/>
    <property type="project" value="UniProtKB-SubCell"/>
</dbReference>
<evidence type="ECO:0000256" key="6">
    <source>
        <dbReference type="ARBA" id="ARBA00022840"/>
    </source>
</evidence>
<evidence type="ECO:0000259" key="12">
    <source>
        <dbReference type="SMART" id="SM00836"/>
    </source>
</evidence>
<evidence type="ECO:0000256" key="8">
    <source>
        <dbReference type="ARBA" id="ARBA00023146"/>
    </source>
</evidence>
<dbReference type="InterPro" id="IPR009080">
    <property type="entry name" value="tRNAsynth_Ia_anticodon-bd"/>
</dbReference>
<dbReference type="SMART" id="SM00836">
    <property type="entry name" value="DALR_1"/>
    <property type="match status" value="1"/>
</dbReference>
<dbReference type="PANTHER" id="PTHR11956:SF5">
    <property type="entry name" value="ARGININE--TRNA LIGASE, CYTOPLASMIC"/>
    <property type="match status" value="1"/>
</dbReference>
<evidence type="ECO:0000256" key="10">
    <source>
        <dbReference type="HAMAP-Rule" id="MF_00123"/>
    </source>
</evidence>
<evidence type="ECO:0000256" key="7">
    <source>
        <dbReference type="ARBA" id="ARBA00022917"/>
    </source>
</evidence>
<dbReference type="EMBL" id="PEXI01000085">
    <property type="protein sequence ID" value="PIU24129.1"/>
    <property type="molecule type" value="Genomic_DNA"/>
</dbReference>
<dbReference type="HAMAP" id="MF_00123">
    <property type="entry name" value="Arg_tRNA_synth"/>
    <property type="match status" value="1"/>
</dbReference>